<feature type="domain" description="M23ase beta-sheet core" evidence="2">
    <location>
        <begin position="162"/>
        <end position="261"/>
    </location>
</feature>
<dbReference type="GO" id="GO:0004222">
    <property type="term" value="F:metalloendopeptidase activity"/>
    <property type="evidence" value="ECO:0007669"/>
    <property type="project" value="TreeGrafter"/>
</dbReference>
<keyword evidence="1" id="KW-1133">Transmembrane helix</keyword>
<dbReference type="SUPFAM" id="SSF51261">
    <property type="entry name" value="Duplicated hybrid motif"/>
    <property type="match status" value="1"/>
</dbReference>
<dbReference type="KEGG" id="sgy:Sgly_1757"/>
<dbReference type="HOGENOM" id="CLU_1022061_0_0_9"/>
<dbReference type="AlphaFoldDB" id="F0SZG8"/>
<dbReference type="OrthoDB" id="9810477at2"/>
<dbReference type="Gene3D" id="2.70.70.10">
    <property type="entry name" value="Glucose Permease (Domain IIA)"/>
    <property type="match status" value="1"/>
</dbReference>
<dbReference type="Proteomes" id="UP000007488">
    <property type="component" value="Chromosome"/>
</dbReference>
<dbReference type="EMBL" id="CP002547">
    <property type="protein sequence ID" value="ADY56054.1"/>
    <property type="molecule type" value="Genomic_DNA"/>
</dbReference>
<accession>F0SZG8</accession>
<dbReference type="Pfam" id="PF01551">
    <property type="entry name" value="Peptidase_M23"/>
    <property type="match status" value="1"/>
</dbReference>
<dbReference type="InterPro" id="IPR011055">
    <property type="entry name" value="Dup_hybrid_motif"/>
</dbReference>
<dbReference type="STRING" id="645991.Sgly_1757"/>
<dbReference type="RefSeq" id="WP_013624922.1">
    <property type="nucleotide sequence ID" value="NC_015172.1"/>
</dbReference>
<evidence type="ECO:0000259" key="2">
    <source>
        <dbReference type="Pfam" id="PF01551"/>
    </source>
</evidence>
<keyword evidence="1" id="KW-0472">Membrane</keyword>
<dbReference type="InterPro" id="IPR016047">
    <property type="entry name" value="M23ase_b-sheet_dom"/>
</dbReference>
<proteinExistence type="predicted"/>
<dbReference type="PANTHER" id="PTHR21666">
    <property type="entry name" value="PEPTIDASE-RELATED"/>
    <property type="match status" value="1"/>
</dbReference>
<evidence type="ECO:0000313" key="4">
    <source>
        <dbReference type="Proteomes" id="UP000007488"/>
    </source>
</evidence>
<evidence type="ECO:0000313" key="3">
    <source>
        <dbReference type="EMBL" id="ADY56054.1"/>
    </source>
</evidence>
<gene>
    <name evidence="3" type="ordered locus">Sgly_1757</name>
</gene>
<dbReference type="InterPro" id="IPR050570">
    <property type="entry name" value="Cell_wall_metabolism_enzyme"/>
</dbReference>
<organism evidence="3 4">
    <name type="scientific">Syntrophobotulus glycolicus (strain DSM 8271 / FlGlyR)</name>
    <dbReference type="NCBI Taxonomy" id="645991"/>
    <lineage>
        <taxon>Bacteria</taxon>
        <taxon>Bacillati</taxon>
        <taxon>Bacillota</taxon>
        <taxon>Clostridia</taxon>
        <taxon>Eubacteriales</taxon>
        <taxon>Desulfitobacteriaceae</taxon>
        <taxon>Syntrophobotulus</taxon>
    </lineage>
</organism>
<keyword evidence="4" id="KW-1185">Reference proteome</keyword>
<feature type="transmembrane region" description="Helical" evidence="1">
    <location>
        <begin position="7"/>
        <end position="28"/>
    </location>
</feature>
<name>F0SZG8_SYNGF</name>
<reference evidence="4" key="2">
    <citation type="submission" date="2011-02" db="EMBL/GenBank/DDBJ databases">
        <title>The complete genome of Syntrophobotulus glycolicus DSM 8271.</title>
        <authorList>
            <person name="Lucas S."/>
            <person name="Copeland A."/>
            <person name="Lapidus A."/>
            <person name="Bruce D."/>
            <person name="Goodwin L."/>
            <person name="Pitluck S."/>
            <person name="Kyrpides N."/>
            <person name="Mavromatis K."/>
            <person name="Pagani I."/>
            <person name="Ivanova N."/>
            <person name="Mikhailova N."/>
            <person name="Chertkov O."/>
            <person name="Held B."/>
            <person name="Detter J.C."/>
            <person name="Tapia R."/>
            <person name="Han C."/>
            <person name="Land M."/>
            <person name="Hauser L."/>
            <person name="Markowitz V."/>
            <person name="Cheng J.-F."/>
            <person name="Hugenholtz P."/>
            <person name="Woyke T."/>
            <person name="Wu D."/>
            <person name="Spring S."/>
            <person name="Schroeder M."/>
            <person name="Brambilla E."/>
            <person name="Klenk H.-P."/>
            <person name="Eisen J.A."/>
        </authorList>
    </citation>
    <scope>NUCLEOTIDE SEQUENCE [LARGE SCALE GENOMIC DNA]</scope>
    <source>
        <strain evidence="4">DSM 8271 / FlGlyR</strain>
    </source>
</reference>
<dbReference type="eggNOG" id="COG0739">
    <property type="taxonomic scope" value="Bacteria"/>
</dbReference>
<dbReference type="CDD" id="cd12797">
    <property type="entry name" value="M23_peptidase"/>
    <property type="match status" value="1"/>
</dbReference>
<reference evidence="3 4" key="1">
    <citation type="journal article" date="2011" name="Stand. Genomic Sci.">
        <title>Complete genome sequence of Syntrophobotulus glycolicus type strain (FlGlyR).</title>
        <authorList>
            <person name="Han C."/>
            <person name="Mwirichia R."/>
            <person name="Chertkov O."/>
            <person name="Held B."/>
            <person name="Lapidus A."/>
            <person name="Nolan M."/>
            <person name="Lucas S."/>
            <person name="Hammon N."/>
            <person name="Deshpande S."/>
            <person name="Cheng J.F."/>
            <person name="Tapia R."/>
            <person name="Goodwin L."/>
            <person name="Pitluck S."/>
            <person name="Huntemann M."/>
            <person name="Liolios K."/>
            <person name="Ivanova N."/>
            <person name="Pagani I."/>
            <person name="Mavromatis K."/>
            <person name="Ovchinikova G."/>
            <person name="Pati A."/>
            <person name="Chen A."/>
            <person name="Palaniappan K."/>
            <person name="Land M."/>
            <person name="Hauser L."/>
            <person name="Brambilla E.M."/>
            <person name="Rohde M."/>
            <person name="Spring S."/>
            <person name="Sikorski J."/>
            <person name="Goker M."/>
            <person name="Woyke T."/>
            <person name="Bristow J."/>
            <person name="Eisen J.A."/>
            <person name="Markowitz V."/>
            <person name="Hugenholtz P."/>
            <person name="Kyrpides N.C."/>
            <person name="Klenk H.P."/>
            <person name="Detter J.C."/>
        </authorList>
    </citation>
    <scope>NUCLEOTIDE SEQUENCE [LARGE SCALE GENOMIC DNA]</scope>
    <source>
        <strain evidence="4">DSM 8271 / FlGlyR</strain>
    </source>
</reference>
<keyword evidence="1" id="KW-0812">Transmembrane</keyword>
<dbReference type="PANTHER" id="PTHR21666:SF268">
    <property type="entry name" value="PEPTIDASE M23 DOMAIN-CONTAINING PROTEIN"/>
    <property type="match status" value="1"/>
</dbReference>
<sequence length="276" mass="31943">MNKKKRIIVLIISILTGISVLTASAFLYKYLHQDQLSLDYEYLNSISPDQLLYYQKKYPGNWKDYIAVLSLLNDPYTDDHSKELSLRDKYIKTIIAQLESNKQFADIDWIGINRTEKNKIIKFRRILEYYTIYNPEEYGFPVEKAPTYDDTYGADREGGQRRHEGTDLFNKKGTNIISVSTGTIEQLGWNRLGGERVGIRGSDGNYYYYAHLDTINSSLSINKQVNKGDLLGTMGNTGDAVTTPDHLHFGIELPNGKWINPFPYLKVWEYYQFKNE</sequence>
<evidence type="ECO:0000256" key="1">
    <source>
        <dbReference type="SAM" id="Phobius"/>
    </source>
</evidence>
<protein>
    <submittedName>
        <fullName evidence="3">Peptidase M23</fullName>
    </submittedName>
</protein>